<dbReference type="PANTHER" id="PTHR19971">
    <property type="entry name" value="SIGNAL-REGULATORY PROTEIN BETA"/>
    <property type="match status" value="1"/>
</dbReference>
<dbReference type="PROSITE" id="PS50835">
    <property type="entry name" value="IG_LIKE"/>
    <property type="match status" value="3"/>
</dbReference>
<dbReference type="Proteomes" id="UP001474421">
    <property type="component" value="Unassembled WGS sequence"/>
</dbReference>
<dbReference type="InterPro" id="IPR013106">
    <property type="entry name" value="Ig_V-set"/>
</dbReference>
<dbReference type="InterPro" id="IPR003006">
    <property type="entry name" value="Ig/MHC_CS"/>
</dbReference>
<dbReference type="SMART" id="SM00409">
    <property type="entry name" value="IG"/>
    <property type="match status" value="2"/>
</dbReference>
<keyword evidence="2" id="KW-0325">Glycoprotein</keyword>
<protein>
    <submittedName>
        <fullName evidence="6">Signal-regulatory protein beta-1 isoform 3-like</fullName>
    </submittedName>
</protein>
<evidence type="ECO:0000313" key="6">
    <source>
        <dbReference type="EMBL" id="KAK9397422.1"/>
    </source>
</evidence>
<feature type="domain" description="Ig-like" evidence="5">
    <location>
        <begin position="16"/>
        <end position="127"/>
    </location>
</feature>
<evidence type="ECO:0000313" key="7">
    <source>
        <dbReference type="Proteomes" id="UP001474421"/>
    </source>
</evidence>
<dbReference type="EMBL" id="JAOTOJ010000008">
    <property type="protein sequence ID" value="KAK9397422.1"/>
    <property type="molecule type" value="Genomic_DNA"/>
</dbReference>
<dbReference type="InterPro" id="IPR007110">
    <property type="entry name" value="Ig-like_dom"/>
</dbReference>
<keyword evidence="3" id="KW-1133">Transmembrane helix</keyword>
<keyword evidence="3" id="KW-0812">Transmembrane</keyword>
<dbReference type="Pfam" id="PF07686">
    <property type="entry name" value="V-set"/>
    <property type="match status" value="1"/>
</dbReference>
<feature type="domain" description="Ig-like" evidence="5">
    <location>
        <begin position="131"/>
        <end position="227"/>
    </location>
</feature>
<dbReference type="PROSITE" id="PS00290">
    <property type="entry name" value="IG_MHC"/>
    <property type="match status" value="2"/>
</dbReference>
<dbReference type="AlphaFoldDB" id="A0AAW1B7A3"/>
<comment type="caution">
    <text evidence="6">The sequence shown here is derived from an EMBL/GenBank/DDBJ whole genome shotgun (WGS) entry which is preliminary data.</text>
</comment>
<keyword evidence="4" id="KW-0732">Signal</keyword>
<keyword evidence="3" id="KW-0472">Membrane</keyword>
<feature type="chain" id="PRO_5043945805" evidence="4">
    <location>
        <begin position="21"/>
        <end position="415"/>
    </location>
</feature>
<keyword evidence="1" id="KW-1015">Disulfide bond</keyword>
<sequence>MSLSFGSFVCLLVYLPFTQAALTVTIPEGTIQAKPGSDVSLPCNFEESSGHIYPKRLAVLWRVGTRIIAKYEDKLEIFHKGAKMSPEDLLRGNASLLLPNVQDADSNTYVCVVIHSPDREQQSVELKVEAPPLVKLGSTKVQLTKPSTLVCMATGFYPGNISMTWFRNDRIVQGPEQLPAQPSIGQLFRAESILELIPEFSDANANFSCHIHHQANEGPEVLNFQLQLQARPIVQLITRPQGEKFVAAECKVSKFYPSQIHIQWLQNGVPQEYVKSEVHRMHNGMFSINSVLFPQTSDVQLTYVCRVEHEALETPLELSVLRKPEVTPITPSTSVSPWLLGLVIGLGFGSALGAGIMYCKYKVKKNSVTGTSNEKKALQKTDEEKVLVSSNPKTGETSSVLITTEEFNDVQEQRL</sequence>
<keyword evidence="7" id="KW-1185">Reference proteome</keyword>
<dbReference type="SUPFAM" id="SSF48726">
    <property type="entry name" value="Immunoglobulin"/>
    <property type="match status" value="3"/>
</dbReference>
<reference evidence="6 7" key="1">
    <citation type="journal article" date="2024" name="Proc. Natl. Acad. Sci. U.S.A.">
        <title>The genetic regulatory architecture and epigenomic basis for age-related changes in rattlesnake venom.</title>
        <authorList>
            <person name="Hogan M.P."/>
            <person name="Holding M.L."/>
            <person name="Nystrom G.S."/>
            <person name="Colston T.J."/>
            <person name="Bartlett D.A."/>
            <person name="Mason A.J."/>
            <person name="Ellsworth S.A."/>
            <person name="Rautsaw R.M."/>
            <person name="Lawrence K.C."/>
            <person name="Strickland J.L."/>
            <person name="He B."/>
            <person name="Fraser P."/>
            <person name="Margres M.J."/>
            <person name="Gilbert D.M."/>
            <person name="Gibbs H.L."/>
            <person name="Parkinson C.L."/>
            <person name="Rokyta D.R."/>
        </authorList>
    </citation>
    <scope>NUCLEOTIDE SEQUENCE [LARGE SCALE GENOMIC DNA]</scope>
    <source>
        <strain evidence="6">DRR0105</strain>
    </source>
</reference>
<evidence type="ECO:0000259" key="5">
    <source>
        <dbReference type="PROSITE" id="PS50835"/>
    </source>
</evidence>
<dbReference type="CDD" id="cd00098">
    <property type="entry name" value="IgC1"/>
    <property type="match status" value="2"/>
</dbReference>
<evidence type="ECO:0000256" key="1">
    <source>
        <dbReference type="ARBA" id="ARBA00023157"/>
    </source>
</evidence>
<gene>
    <name evidence="6" type="ORF">NXF25_020783</name>
</gene>
<feature type="transmembrane region" description="Helical" evidence="3">
    <location>
        <begin position="338"/>
        <end position="359"/>
    </location>
</feature>
<dbReference type="InterPro" id="IPR051755">
    <property type="entry name" value="Ig-like_CS_Receptor"/>
</dbReference>
<evidence type="ECO:0000256" key="2">
    <source>
        <dbReference type="ARBA" id="ARBA00023180"/>
    </source>
</evidence>
<feature type="signal peptide" evidence="4">
    <location>
        <begin position="1"/>
        <end position="20"/>
    </location>
</feature>
<evidence type="ECO:0000256" key="4">
    <source>
        <dbReference type="SAM" id="SignalP"/>
    </source>
</evidence>
<dbReference type="InterPro" id="IPR003597">
    <property type="entry name" value="Ig_C1-set"/>
</dbReference>
<dbReference type="Pfam" id="PF07654">
    <property type="entry name" value="C1-set"/>
    <property type="match status" value="2"/>
</dbReference>
<dbReference type="InterPro" id="IPR003599">
    <property type="entry name" value="Ig_sub"/>
</dbReference>
<dbReference type="Gene3D" id="2.60.40.10">
    <property type="entry name" value="Immunoglobulins"/>
    <property type="match status" value="3"/>
</dbReference>
<feature type="domain" description="Ig-like" evidence="5">
    <location>
        <begin position="232"/>
        <end position="319"/>
    </location>
</feature>
<organism evidence="6 7">
    <name type="scientific">Crotalus adamanteus</name>
    <name type="common">Eastern diamondback rattlesnake</name>
    <dbReference type="NCBI Taxonomy" id="8729"/>
    <lineage>
        <taxon>Eukaryota</taxon>
        <taxon>Metazoa</taxon>
        <taxon>Chordata</taxon>
        <taxon>Craniata</taxon>
        <taxon>Vertebrata</taxon>
        <taxon>Euteleostomi</taxon>
        <taxon>Lepidosauria</taxon>
        <taxon>Squamata</taxon>
        <taxon>Bifurcata</taxon>
        <taxon>Unidentata</taxon>
        <taxon>Episquamata</taxon>
        <taxon>Toxicofera</taxon>
        <taxon>Serpentes</taxon>
        <taxon>Colubroidea</taxon>
        <taxon>Viperidae</taxon>
        <taxon>Crotalinae</taxon>
        <taxon>Crotalus</taxon>
    </lineage>
</organism>
<dbReference type="SMART" id="SM00407">
    <property type="entry name" value="IGc1"/>
    <property type="match status" value="2"/>
</dbReference>
<evidence type="ECO:0000256" key="3">
    <source>
        <dbReference type="SAM" id="Phobius"/>
    </source>
</evidence>
<name>A0AAW1B7A3_CROAD</name>
<accession>A0AAW1B7A3</accession>
<dbReference type="InterPro" id="IPR036179">
    <property type="entry name" value="Ig-like_dom_sf"/>
</dbReference>
<proteinExistence type="predicted"/>
<dbReference type="InterPro" id="IPR013783">
    <property type="entry name" value="Ig-like_fold"/>
</dbReference>